<accession>A0A444ZJY7</accession>
<dbReference type="InterPro" id="IPR002885">
    <property type="entry name" value="PPR_rpt"/>
</dbReference>
<reference evidence="3 4" key="1">
    <citation type="submission" date="2019-01" db="EMBL/GenBank/DDBJ databases">
        <title>Sequencing of cultivated peanut Arachis hypogaea provides insights into genome evolution and oil improvement.</title>
        <authorList>
            <person name="Chen X."/>
        </authorList>
    </citation>
    <scope>NUCLEOTIDE SEQUENCE [LARGE SCALE GENOMIC DNA]</scope>
    <source>
        <strain evidence="4">cv. Fuhuasheng</strain>
        <tissue evidence="3">Leaves</tissue>
    </source>
</reference>
<dbReference type="InterPro" id="IPR046960">
    <property type="entry name" value="PPR_At4g14850-like_plant"/>
</dbReference>
<dbReference type="GO" id="GO:0009451">
    <property type="term" value="P:RNA modification"/>
    <property type="evidence" value="ECO:0007669"/>
    <property type="project" value="InterPro"/>
</dbReference>
<comment type="caution">
    <text evidence="3">The sequence shown here is derived from an EMBL/GenBank/DDBJ whole genome shotgun (WGS) entry which is preliminary data.</text>
</comment>
<dbReference type="AlphaFoldDB" id="A0A444ZJY7"/>
<feature type="repeat" description="PPR" evidence="2">
    <location>
        <begin position="88"/>
        <end position="122"/>
    </location>
</feature>
<proteinExistence type="predicted"/>
<evidence type="ECO:0008006" key="5">
    <source>
        <dbReference type="Google" id="ProtNLM"/>
    </source>
</evidence>
<dbReference type="InterPro" id="IPR011990">
    <property type="entry name" value="TPR-like_helical_dom_sf"/>
</dbReference>
<keyword evidence="4" id="KW-1185">Reference proteome</keyword>
<evidence type="ECO:0000256" key="1">
    <source>
        <dbReference type="ARBA" id="ARBA00022737"/>
    </source>
</evidence>
<dbReference type="Pfam" id="PF13041">
    <property type="entry name" value="PPR_2"/>
    <property type="match status" value="1"/>
</dbReference>
<dbReference type="Gene3D" id="1.25.40.10">
    <property type="entry name" value="Tetratricopeptide repeat domain"/>
    <property type="match status" value="2"/>
</dbReference>
<protein>
    <recommendedName>
        <fullName evidence="5">Pentatricopeptide repeat-containing protein</fullName>
    </recommendedName>
</protein>
<dbReference type="Proteomes" id="UP000289738">
    <property type="component" value="Chromosome B04"/>
</dbReference>
<dbReference type="Pfam" id="PF01535">
    <property type="entry name" value="PPR"/>
    <property type="match status" value="2"/>
</dbReference>
<keyword evidence="1" id="KW-0677">Repeat</keyword>
<organism evidence="3 4">
    <name type="scientific">Arachis hypogaea</name>
    <name type="common">Peanut</name>
    <dbReference type="NCBI Taxonomy" id="3818"/>
    <lineage>
        <taxon>Eukaryota</taxon>
        <taxon>Viridiplantae</taxon>
        <taxon>Streptophyta</taxon>
        <taxon>Embryophyta</taxon>
        <taxon>Tracheophyta</taxon>
        <taxon>Spermatophyta</taxon>
        <taxon>Magnoliopsida</taxon>
        <taxon>eudicotyledons</taxon>
        <taxon>Gunneridae</taxon>
        <taxon>Pentapetalae</taxon>
        <taxon>rosids</taxon>
        <taxon>fabids</taxon>
        <taxon>Fabales</taxon>
        <taxon>Fabaceae</taxon>
        <taxon>Papilionoideae</taxon>
        <taxon>50 kb inversion clade</taxon>
        <taxon>dalbergioids sensu lato</taxon>
        <taxon>Dalbergieae</taxon>
        <taxon>Pterocarpus clade</taxon>
        <taxon>Arachis</taxon>
    </lineage>
</organism>
<evidence type="ECO:0000313" key="3">
    <source>
        <dbReference type="EMBL" id="RYR14481.1"/>
    </source>
</evidence>
<dbReference type="NCBIfam" id="TIGR00756">
    <property type="entry name" value="PPR"/>
    <property type="match status" value="2"/>
</dbReference>
<sequence>MQAKEERNVSIVSVEKSLFLAMPEKNTVSWSAMVSGYVACGDLDSAVECFYAATVKSVITWTAMITGYMKFGRVESAEKLFREMCQKTLVTWNAMIAGYVDNGRAEDGLKFFKTMLETGAKPNAVSLTSVLLGCSNLSALQLGRQVH</sequence>
<dbReference type="PROSITE" id="PS51375">
    <property type="entry name" value="PPR"/>
    <property type="match status" value="2"/>
</dbReference>
<dbReference type="FunFam" id="1.25.40.10:FF:001074">
    <property type="entry name" value="Pentatricopeptide repeat-containing protein, mitochondrial"/>
    <property type="match status" value="1"/>
</dbReference>
<name>A0A444ZJY7_ARAHY</name>
<dbReference type="EMBL" id="SDMP01000014">
    <property type="protein sequence ID" value="RYR14481.1"/>
    <property type="molecule type" value="Genomic_DNA"/>
</dbReference>
<dbReference type="GO" id="GO:0003723">
    <property type="term" value="F:RNA binding"/>
    <property type="evidence" value="ECO:0007669"/>
    <property type="project" value="InterPro"/>
</dbReference>
<dbReference type="PANTHER" id="PTHR47926:SF410">
    <property type="entry name" value="(WILD MALAYSIAN BANANA) HYPOTHETICAL PROTEIN"/>
    <property type="match status" value="1"/>
</dbReference>
<evidence type="ECO:0000256" key="2">
    <source>
        <dbReference type="PROSITE-ProRule" id="PRU00708"/>
    </source>
</evidence>
<gene>
    <name evidence="3" type="ORF">Ahy_B04g071063</name>
</gene>
<evidence type="ECO:0000313" key="4">
    <source>
        <dbReference type="Proteomes" id="UP000289738"/>
    </source>
</evidence>
<dbReference type="PANTHER" id="PTHR47926">
    <property type="entry name" value="PENTATRICOPEPTIDE REPEAT-CONTAINING PROTEIN"/>
    <property type="match status" value="1"/>
</dbReference>
<feature type="repeat" description="PPR" evidence="2">
    <location>
        <begin position="57"/>
        <end position="87"/>
    </location>
</feature>